<proteinExistence type="predicted"/>
<organism evidence="2 3">
    <name type="scientific">Cymbomonas tetramitiformis</name>
    <dbReference type="NCBI Taxonomy" id="36881"/>
    <lineage>
        <taxon>Eukaryota</taxon>
        <taxon>Viridiplantae</taxon>
        <taxon>Chlorophyta</taxon>
        <taxon>Pyramimonadophyceae</taxon>
        <taxon>Pyramimonadales</taxon>
        <taxon>Pyramimonadaceae</taxon>
        <taxon>Cymbomonas</taxon>
    </lineage>
</organism>
<evidence type="ECO:0000256" key="1">
    <source>
        <dbReference type="SAM" id="MobiDB-lite"/>
    </source>
</evidence>
<protein>
    <submittedName>
        <fullName evidence="2">Uncharacterized protein</fullName>
    </submittedName>
</protein>
<evidence type="ECO:0000313" key="3">
    <source>
        <dbReference type="Proteomes" id="UP001190700"/>
    </source>
</evidence>
<dbReference type="Proteomes" id="UP001190700">
    <property type="component" value="Unassembled WGS sequence"/>
</dbReference>
<evidence type="ECO:0000313" key="2">
    <source>
        <dbReference type="EMBL" id="KAK3263916.1"/>
    </source>
</evidence>
<feature type="region of interest" description="Disordered" evidence="1">
    <location>
        <begin position="1"/>
        <end position="79"/>
    </location>
</feature>
<sequence length="157" mass="16200">MLASGGDPPAPGGGGRSGGGRIPGGSALAFGERRMEKPVGDWKPVKNVRRTYGSCPPARGRNTGWDSAAGPAATSIRTPVLTPTSCDMHEAMIDLPADDISHHAWTHGAINLARHIGDEDDEDWLAFRAGPLYIPPAASGNSAGVNRDRAPPSGGAE</sequence>
<name>A0AAE0FRL2_9CHLO</name>
<comment type="caution">
    <text evidence="2">The sequence shown here is derived from an EMBL/GenBank/DDBJ whole genome shotgun (WGS) entry which is preliminary data.</text>
</comment>
<dbReference type="AlphaFoldDB" id="A0AAE0FRL2"/>
<dbReference type="EMBL" id="LGRX02014945">
    <property type="protein sequence ID" value="KAK3263916.1"/>
    <property type="molecule type" value="Genomic_DNA"/>
</dbReference>
<feature type="compositionally biased region" description="Gly residues" evidence="1">
    <location>
        <begin position="12"/>
        <end position="23"/>
    </location>
</feature>
<gene>
    <name evidence="2" type="ORF">CYMTET_27309</name>
</gene>
<keyword evidence="3" id="KW-1185">Reference proteome</keyword>
<feature type="compositionally biased region" description="Basic and acidic residues" evidence="1">
    <location>
        <begin position="31"/>
        <end position="44"/>
    </location>
</feature>
<reference evidence="2 3" key="1">
    <citation type="journal article" date="2015" name="Genome Biol. Evol.">
        <title>Comparative Genomics of a Bacterivorous Green Alga Reveals Evolutionary Causalities and Consequences of Phago-Mixotrophic Mode of Nutrition.</title>
        <authorList>
            <person name="Burns J.A."/>
            <person name="Paasch A."/>
            <person name="Narechania A."/>
            <person name="Kim E."/>
        </authorList>
    </citation>
    <scope>NUCLEOTIDE SEQUENCE [LARGE SCALE GENOMIC DNA]</scope>
    <source>
        <strain evidence="2 3">PLY_AMNH</strain>
    </source>
</reference>
<feature type="region of interest" description="Disordered" evidence="1">
    <location>
        <begin position="134"/>
        <end position="157"/>
    </location>
</feature>
<accession>A0AAE0FRL2</accession>